<dbReference type="Proteomes" id="UP001497623">
    <property type="component" value="Unassembled WGS sequence"/>
</dbReference>
<evidence type="ECO:0000313" key="5">
    <source>
        <dbReference type="EMBL" id="CAL4063243.1"/>
    </source>
</evidence>
<keyword evidence="2" id="KW-0862">Zinc</keyword>
<evidence type="ECO:0000259" key="4">
    <source>
        <dbReference type="PROSITE" id="PS50081"/>
    </source>
</evidence>
<dbReference type="EMBL" id="CAXKWB010001066">
    <property type="protein sequence ID" value="CAL4063243.1"/>
    <property type="molecule type" value="Genomic_DNA"/>
</dbReference>
<organism evidence="5 6">
    <name type="scientific">Meganyctiphanes norvegica</name>
    <name type="common">Northern krill</name>
    <name type="synonym">Thysanopoda norvegica</name>
    <dbReference type="NCBI Taxonomy" id="48144"/>
    <lineage>
        <taxon>Eukaryota</taxon>
        <taxon>Metazoa</taxon>
        <taxon>Ecdysozoa</taxon>
        <taxon>Arthropoda</taxon>
        <taxon>Crustacea</taxon>
        <taxon>Multicrustacea</taxon>
        <taxon>Malacostraca</taxon>
        <taxon>Eumalacostraca</taxon>
        <taxon>Eucarida</taxon>
        <taxon>Euphausiacea</taxon>
        <taxon>Euphausiidae</taxon>
        <taxon>Meganyctiphanes</taxon>
    </lineage>
</organism>
<dbReference type="InterPro" id="IPR036028">
    <property type="entry name" value="SH3-like_dom_sf"/>
</dbReference>
<dbReference type="PROSITE" id="PS00479">
    <property type="entry name" value="ZF_DAG_PE_1"/>
    <property type="match status" value="1"/>
</dbReference>
<dbReference type="PROSITE" id="PS50081">
    <property type="entry name" value="ZF_DAG_PE_2"/>
    <property type="match status" value="1"/>
</dbReference>
<dbReference type="InterPro" id="IPR002219">
    <property type="entry name" value="PKC_DAG/PE"/>
</dbReference>
<evidence type="ECO:0000313" key="6">
    <source>
        <dbReference type="Proteomes" id="UP001497623"/>
    </source>
</evidence>
<keyword evidence="6" id="KW-1185">Reference proteome</keyword>
<keyword evidence="1" id="KW-0479">Metal-binding</keyword>
<evidence type="ECO:0000256" key="2">
    <source>
        <dbReference type="ARBA" id="ARBA00022833"/>
    </source>
</evidence>
<feature type="domain" description="Phorbol-ester/DAG-type" evidence="4">
    <location>
        <begin position="145"/>
        <end position="197"/>
    </location>
</feature>
<dbReference type="SUPFAM" id="SSF57889">
    <property type="entry name" value="Cysteine-rich domain"/>
    <property type="match status" value="1"/>
</dbReference>
<dbReference type="SMART" id="SM00109">
    <property type="entry name" value="C1"/>
    <property type="match status" value="1"/>
</dbReference>
<feature type="non-terminal residue" evidence="5">
    <location>
        <position position="216"/>
    </location>
</feature>
<dbReference type="InterPro" id="IPR046349">
    <property type="entry name" value="C1-like_sf"/>
</dbReference>
<sequence>MEENVYTYVAGRAYQAPGAGEVCLEINDVVQVPESSMIHHNLNPEKPDGWVFGMNLRTRQEGYYPGWHLMLTRRRPPPPHDMGIMPPLDPQTSLSMRTPSISEESAYTMLHPPVHPPVSHHVVPSGGSSIRRSSRSGQLSPSSGQHNLAAAYFLTPVLCTHCLDYIWGWGQHVGQQCEECRACFHGICAPHAPTHACTRPHDTLPPPTHPRDVVLA</sequence>
<dbReference type="Gene3D" id="2.30.30.40">
    <property type="entry name" value="SH3 Domains"/>
    <property type="match status" value="1"/>
</dbReference>
<proteinExistence type="predicted"/>
<accession>A0AAV2PSS3</accession>
<dbReference type="GO" id="GO:0046872">
    <property type="term" value="F:metal ion binding"/>
    <property type="evidence" value="ECO:0007669"/>
    <property type="project" value="UniProtKB-KW"/>
</dbReference>
<evidence type="ECO:0000256" key="1">
    <source>
        <dbReference type="ARBA" id="ARBA00022723"/>
    </source>
</evidence>
<reference evidence="5 6" key="1">
    <citation type="submission" date="2024-05" db="EMBL/GenBank/DDBJ databases">
        <authorList>
            <person name="Wallberg A."/>
        </authorList>
    </citation>
    <scope>NUCLEOTIDE SEQUENCE [LARGE SCALE GENOMIC DNA]</scope>
</reference>
<dbReference type="Gene3D" id="3.30.60.20">
    <property type="match status" value="1"/>
</dbReference>
<comment type="caution">
    <text evidence="5">The sequence shown here is derived from an EMBL/GenBank/DDBJ whole genome shotgun (WGS) entry which is preliminary data.</text>
</comment>
<evidence type="ECO:0000256" key="3">
    <source>
        <dbReference type="SAM" id="MobiDB-lite"/>
    </source>
</evidence>
<name>A0AAV2PSS3_MEGNR</name>
<gene>
    <name evidence="5" type="ORF">MNOR_LOCUS3206</name>
</gene>
<protein>
    <recommendedName>
        <fullName evidence="4">Phorbol-ester/DAG-type domain-containing protein</fullName>
    </recommendedName>
</protein>
<dbReference type="SUPFAM" id="SSF50044">
    <property type="entry name" value="SH3-domain"/>
    <property type="match status" value="1"/>
</dbReference>
<feature type="region of interest" description="Disordered" evidence="3">
    <location>
        <begin position="118"/>
        <end position="142"/>
    </location>
</feature>
<dbReference type="CDD" id="cd20829">
    <property type="entry name" value="C1_PIK3R-like_rpt1"/>
    <property type="match status" value="1"/>
</dbReference>
<dbReference type="AlphaFoldDB" id="A0AAV2PSS3"/>
<dbReference type="Pfam" id="PF00130">
    <property type="entry name" value="C1_1"/>
    <property type="match status" value="1"/>
</dbReference>